<dbReference type="InterPro" id="IPR051685">
    <property type="entry name" value="Ycf3/AcsC/BcsC/TPR_MFPF"/>
</dbReference>
<dbReference type="Pfam" id="PF13431">
    <property type="entry name" value="TPR_17"/>
    <property type="match status" value="1"/>
</dbReference>
<organism evidence="5 6">
    <name type="scientific">Marinobacter segnicrescens</name>
    <dbReference type="NCBI Taxonomy" id="430453"/>
    <lineage>
        <taxon>Bacteria</taxon>
        <taxon>Pseudomonadati</taxon>
        <taxon>Pseudomonadota</taxon>
        <taxon>Gammaproteobacteria</taxon>
        <taxon>Pseudomonadales</taxon>
        <taxon>Marinobacteraceae</taxon>
        <taxon>Marinobacter</taxon>
    </lineage>
</organism>
<sequence>MNTALRFLAAAATSSLLLLSAGCSSSDDTNSEAAGHITRAETYADQGQYRSAMLEVRNAVQKDPGNVDHVLVLAGIYNSIGAGEQATDLLEPWQEDHGDQVALPLARGYILQGKHLSAREALDGFLPQTDSAQREYDYLTAESQRLAGNTEQAVSQLRSLQEAHPANAEITVALAKALLASGEANAAVNTLTQWTEQNGDNAEVLYLTGLAHYRMGNIDESTQVLTDATAAVPTSDIFLPVRRSILTLLSRSLTEQGRITEAQVYNKILAENTSSDTRERAESALEAILRGDMDTARTTLEELIRQNPDNEQVALMLGTLRLQEGESEEAERLLAGNIDAETTPTPFLRAATIAQVDSGKREEALGTLSRAIEARPKDVELLAMHGILALSLEEYKEAGVASLSKALELDRSRSRLRLALARHYMSEEQQEQALAQMRVAFTETPTDWAVTQSYLALLMYTGREKEVEEVKESLLNGFADEPPALLLASLTELRLGETESALNRLEKLTNENPESALTHQALASAYQRTGNTNKALESLITAATLTPDSIRPLSEAARLYASTHTPEETINWLQELGTQHPEIQFNATVLAAQARIQQGRTKDARELLEKLPQNNREDTVIALTSQLLVTEAEQAAQAKDWETARAKAGEVATLQPGNVNLALLPARYAAMEGNTDSALSTLNEVEATFGEQPATVRSRAQLLMLAERPDEAMATLENYYQDSENPAILVDLIQLSRSEAPDKVDSLTEQWVERQPASPAAHLARADHLMSKGLDAQALPRYEQVLELQPNNVRAMNNLAWLLRENERPRALGLASQAAQLAPESAAVQDTYGWLLHLDGQHEQAVEQLGKALALDPDNQEIENHLNDARQAL</sequence>
<evidence type="ECO:0000313" key="6">
    <source>
        <dbReference type="Proteomes" id="UP000198762"/>
    </source>
</evidence>
<evidence type="ECO:0000256" key="3">
    <source>
        <dbReference type="PROSITE-ProRule" id="PRU00339"/>
    </source>
</evidence>
<dbReference type="SUPFAM" id="SSF48452">
    <property type="entry name" value="TPR-like"/>
    <property type="match status" value="5"/>
</dbReference>
<dbReference type="PANTHER" id="PTHR44943">
    <property type="entry name" value="CELLULOSE SYNTHASE OPERON PROTEIN C"/>
    <property type="match status" value="1"/>
</dbReference>
<keyword evidence="5" id="KW-0449">Lipoprotein</keyword>
<proteinExistence type="predicted"/>
<dbReference type="SMART" id="SM00028">
    <property type="entry name" value="TPR"/>
    <property type="match status" value="8"/>
</dbReference>
<evidence type="ECO:0000313" key="5">
    <source>
        <dbReference type="EMBL" id="SET77626.1"/>
    </source>
</evidence>
<feature type="signal peptide" evidence="4">
    <location>
        <begin position="1"/>
        <end position="26"/>
    </location>
</feature>
<dbReference type="OrthoDB" id="9766710at2"/>
<dbReference type="PROSITE" id="PS51257">
    <property type="entry name" value="PROKAR_LIPOPROTEIN"/>
    <property type="match status" value="1"/>
</dbReference>
<feature type="chain" id="PRO_5011605949" evidence="4">
    <location>
        <begin position="27"/>
        <end position="873"/>
    </location>
</feature>
<dbReference type="STRING" id="430453.SAMN04487962_12319"/>
<dbReference type="EMBL" id="FOHZ01000023">
    <property type="protein sequence ID" value="SET77626.1"/>
    <property type="molecule type" value="Genomic_DNA"/>
</dbReference>
<dbReference type="Proteomes" id="UP000198762">
    <property type="component" value="Unassembled WGS sequence"/>
</dbReference>
<reference evidence="6" key="1">
    <citation type="submission" date="2016-10" db="EMBL/GenBank/DDBJ databases">
        <authorList>
            <person name="Varghese N."/>
            <person name="Submissions S."/>
        </authorList>
    </citation>
    <scope>NUCLEOTIDE SEQUENCE [LARGE SCALE GENOMIC DNA]</scope>
    <source>
        <strain evidence="6">CGMCC 1.6489</strain>
    </source>
</reference>
<feature type="repeat" description="TPR" evidence="3">
    <location>
        <begin position="826"/>
        <end position="859"/>
    </location>
</feature>
<name>A0A1I0H1Q6_9GAMM</name>
<dbReference type="Pfam" id="PF14559">
    <property type="entry name" value="TPR_19"/>
    <property type="match status" value="2"/>
</dbReference>
<dbReference type="Gene3D" id="1.25.40.10">
    <property type="entry name" value="Tetratricopeptide repeat domain"/>
    <property type="match status" value="7"/>
</dbReference>
<dbReference type="Pfam" id="PF13181">
    <property type="entry name" value="TPR_8"/>
    <property type="match status" value="2"/>
</dbReference>
<keyword evidence="6" id="KW-1185">Reference proteome</keyword>
<feature type="repeat" description="TPR" evidence="3">
    <location>
        <begin position="516"/>
        <end position="549"/>
    </location>
</feature>
<evidence type="ECO:0000256" key="2">
    <source>
        <dbReference type="ARBA" id="ARBA00022803"/>
    </source>
</evidence>
<dbReference type="InterPro" id="IPR019734">
    <property type="entry name" value="TPR_rpt"/>
</dbReference>
<dbReference type="InterPro" id="IPR011990">
    <property type="entry name" value="TPR-like_helical_dom_sf"/>
</dbReference>
<gene>
    <name evidence="5" type="ORF">SAMN04487962_12319</name>
</gene>
<dbReference type="RefSeq" id="WP_091854260.1">
    <property type="nucleotide sequence ID" value="NZ_FOHZ01000023.1"/>
</dbReference>
<dbReference type="PANTHER" id="PTHR44943:SF5">
    <property type="entry name" value="BLL7697 PROTEIN"/>
    <property type="match status" value="1"/>
</dbReference>
<dbReference type="AlphaFoldDB" id="A0A1I0H1Q6"/>
<evidence type="ECO:0000256" key="1">
    <source>
        <dbReference type="ARBA" id="ARBA00022737"/>
    </source>
</evidence>
<keyword evidence="2 3" id="KW-0802">TPR repeat</keyword>
<keyword evidence="4" id="KW-0732">Signal</keyword>
<evidence type="ECO:0000256" key="4">
    <source>
        <dbReference type="SAM" id="SignalP"/>
    </source>
</evidence>
<accession>A0A1I0H1Q6</accession>
<keyword evidence="1" id="KW-0677">Repeat</keyword>
<dbReference type="Pfam" id="PF13432">
    <property type="entry name" value="TPR_16"/>
    <property type="match status" value="1"/>
</dbReference>
<protein>
    <submittedName>
        <fullName evidence="5">Putative PEP-CTERM system TPR-repeat lipoprotein</fullName>
    </submittedName>
</protein>
<dbReference type="PROSITE" id="PS50005">
    <property type="entry name" value="TPR"/>
    <property type="match status" value="2"/>
</dbReference>